<dbReference type="SUPFAM" id="SSF52151">
    <property type="entry name" value="FabD/lysophospholipase-like"/>
    <property type="match status" value="1"/>
</dbReference>
<dbReference type="Gene3D" id="3.90.180.10">
    <property type="entry name" value="Medium-chain alcohol dehydrogenases, catalytic domain"/>
    <property type="match status" value="1"/>
</dbReference>
<feature type="region of interest" description="N-terminal hotdog fold" evidence="6">
    <location>
        <begin position="963"/>
        <end position="1094"/>
    </location>
</feature>
<feature type="domain" description="PKS/mFAS DH" evidence="10">
    <location>
        <begin position="963"/>
        <end position="1275"/>
    </location>
</feature>
<dbReference type="Gene3D" id="1.10.1200.10">
    <property type="entry name" value="ACP-like"/>
    <property type="match status" value="1"/>
</dbReference>
<name>W9YU77_9EURO</name>
<dbReference type="SMART" id="SM00822">
    <property type="entry name" value="PKS_KR"/>
    <property type="match status" value="1"/>
</dbReference>
<feature type="active site" description="Proton donor; for dehydratase activity" evidence="6">
    <location>
        <position position="1187"/>
    </location>
</feature>
<sequence>MALPENEHYGDCIEPIAIVGISCRFPGDVSSPSQFWDMLVHQRSGHGEVPAGRFDTNVWQHPDYDRRGAVQPKSGFFLHNDISLFDAPFFSITAKEAMGMDPMQRQILEVAYECFENAGVPLENLVGSMTSVYTGVMTNDYERISQSDIFNLPQNAASGTSRAMLSNRLSWFFNLTGPSLTLDTACSSSLYALHLACQSLRLRESQQALVAGVNLILHPNFISQLSSMHMLSPDGISHSFDERANGYARGEAIGAILIKPLSKALADGDTIRAVIRGSGANQDGKTPGITMPSKDAQSRLINFTYSTAGLSTAQTTYFEAHGTGTKIGDPIELSAIGASFGIDRTNDDPLYVGSVKTNVGHTEGMAGLAGVIKTVLSLENAIIPGLVGFKSLNSKLLLESWKLALPLESMPWPSDGLRRASVNSFGFGGANAHVILDDACHYLKSRGLEGRHCTRENPPLSGEVYSSKGADFEQNGSGDFKLLLFSTQDQNGLDRLSKSLGKYLLEDSSNGRRPHIDLDDLAYTLAYRRSHFGIRSFAVSRTVNELATDGLNQLSSLKQKRQGQPENIIFVFTGQGAQWPLMGRELLKYPTFCGSMAKSQSYLDELGCSWNAADLLRDPGPRINLAEHCQPVCTILQIALVDLLASWGVNPRATIGHSSGEIGAAYAAGGICHKDAVRISYMRGYYCGQIQSRLKEKRGAMLAAGLTVQEAQRYLQEVAEDSVVIGCMNSPSSVTLSGDVQAISYLEERIKLDGKFARKLRVEVAYHSPHMQAVAQDFLESLNAIEPTSAFRVPMFSSVTTKQLDTPNRVNASYWVTNMVSAVRFSEAMDNLLAFSYLGSKGKKKKPVNWCAAVEIGPHEALKGPFQQCVSAAGSKKASALIPYTSVLRRGEPADKSATEAAGLLWALGHPIDVLSVNNMDPAHSKALSTLGHLPPYPWQHNRGFWHESSSSAAIRLITQPRTDLLGIPTENQNPHEPQWKNFLRLSENPWMKDHAITGTILYPAAGMLIMALEAVLQIAAARQHMVLGIEFHDVRFERGLVVPDSDEAVETNVSLRPHETLDSWFHWTIYSRDSDATWKRHAFGLLSLVPDEEQAGGRGDDSEWQHERAKFESIKAAANVTIDPKSFYTQLADVGMGYGPAFANLNIAAAIESRRIGHGIVAIPDTKLSMPSGHEYPHVIHPATLDAIFHLIFVALFEGNPMSDAAVPVSIENMFVALSQPVRAGEEFVGYATARKIDERDSSGDLIVSDKSWSGPKVTLNNLIVRKVSSSAATKVSSDGPQTTMLPKRISELHWMEDIDLLNLARSNALVERDFKTYQGPAMASIVAKAAAWLDLACFKRADLKVVAVAETVRSADLLVDLLSAFAPIAGVERRLAQVSIAAATPEVHRYLESHPKLKDANVMAVQITSWLETGEHSNLVIFVHDTTDPVQRDHLEQGISQLAAGAKLMLLCDDADATTLERSLEGYGLNKTLLKLSDNAGCVLVSSTSSREAPRENEVVYILEPANASTRLIRFRQLLSATFAAQGITLVTKALGEIGDQAGQKWISLLDIEEPLVLNWAEAQFDQFRQLALSQAYVLWLTRGGILDRGRPSVQFAPTTGLLRTIRTEIPQIAIPHLDLSPSIDLEKASTSALVWGVFAATLHPDFSVREGAETEFTERNGSLFVPRIFGNKTLDGEVNAHAERPTPVLAPASEQQGRPLKLVSLDSTNSTSQLHWEDDPIALAPIADDEIEIEIKYFSIDSSELGVPNDTAQHTARGRVGTGVVARTGADVVGLLVGDEAIFLSPRSGAFRTHVRQHQCLVCKLPEGLTSREVPRLLSSAMGAYHSLHNIARVAAGQSVLVSVGNQALRIAIIQIARHNSCKVFVAVTSRAERDILMRQYQVSETRIFDTSARDLVRSLMKATGGQGFHVVINDQTGPSRRQASRCVAESGHFIDLSVKLELTDISSHAFDKNASFSWVDLGRVGEANLASLFKATLPLICSVIRLQIPAPVFSVDKLENAWSTLRDTPGSSATIHFDKNAMISVTPRRPLSLSLEPTATYIIAGGLGALGLTIAENMVTHGARHLVLLSRSGMTNTRQENAVHQLIQRGCRVDTVSCDVVDREQVMNVAKLGREKLWSIRGLIQCAMVLKDSIFENMTFDKWMGATQPKIKGSWNLHDCLPKELDFFIMLSSMSGIIGNAAQANYAAGNTYEDALAHYRRAQGLAATTLDVGLVTDASHFDADATIEDYLKRYSHWTSALVTDREMQIMIEAVMREARMAKAHTESPTPIQPLPAQLLVGLNGSVPRGSESLNPWSKERKFDHRICRASGSRSDSNAGGPTQSLESQLQKASSGTEAVALVETALRTHLAAAMTAMPEDIDGDKPLYALGVDSLKAIEVRNWVFKELKCDVSVFEVLSPVPLAQLAVKLAKKSALVPTDLIAMMEE</sequence>
<dbReference type="InterPro" id="IPR014043">
    <property type="entry name" value="Acyl_transferase_dom"/>
</dbReference>
<dbReference type="SMART" id="SM00823">
    <property type="entry name" value="PKS_PP"/>
    <property type="match status" value="1"/>
</dbReference>
<feature type="region of interest" description="Disordered" evidence="7">
    <location>
        <begin position="2313"/>
        <end position="2334"/>
    </location>
</feature>
<feature type="domain" description="Carrier" evidence="8">
    <location>
        <begin position="2340"/>
        <end position="2418"/>
    </location>
</feature>
<dbReference type="Pfam" id="PF00698">
    <property type="entry name" value="Acyl_transf_1"/>
    <property type="match status" value="1"/>
</dbReference>
<dbReference type="Gene3D" id="3.40.50.720">
    <property type="entry name" value="NAD(P)-binding Rossmann-like Domain"/>
    <property type="match status" value="1"/>
</dbReference>
<dbReference type="Pfam" id="PF21089">
    <property type="entry name" value="PKS_DH_N"/>
    <property type="match status" value="1"/>
</dbReference>
<accession>W9YU77</accession>
<dbReference type="GO" id="GO:0006633">
    <property type="term" value="P:fatty acid biosynthetic process"/>
    <property type="evidence" value="ECO:0007669"/>
    <property type="project" value="InterPro"/>
</dbReference>
<dbReference type="GO" id="GO:0031177">
    <property type="term" value="F:phosphopantetheine binding"/>
    <property type="evidence" value="ECO:0007669"/>
    <property type="project" value="InterPro"/>
</dbReference>
<dbReference type="Pfam" id="PF02801">
    <property type="entry name" value="Ketoacyl-synt_C"/>
    <property type="match status" value="1"/>
</dbReference>
<dbReference type="SUPFAM" id="SSF50129">
    <property type="entry name" value="GroES-like"/>
    <property type="match status" value="1"/>
</dbReference>
<dbReference type="InterPro" id="IPR009081">
    <property type="entry name" value="PP-bd_ACP"/>
</dbReference>
<dbReference type="PROSITE" id="PS52004">
    <property type="entry name" value="KS3_2"/>
    <property type="match status" value="1"/>
</dbReference>
<dbReference type="Pfam" id="PF16197">
    <property type="entry name" value="KAsynt_C_assoc"/>
    <property type="match status" value="1"/>
</dbReference>
<proteinExistence type="predicted"/>
<dbReference type="InterPro" id="IPR011032">
    <property type="entry name" value="GroES-like_sf"/>
</dbReference>
<dbReference type="PROSITE" id="PS50075">
    <property type="entry name" value="CARRIER"/>
    <property type="match status" value="1"/>
</dbReference>
<keyword evidence="12" id="KW-1185">Reference proteome</keyword>
<evidence type="ECO:0000259" key="8">
    <source>
        <dbReference type="PROSITE" id="PS50075"/>
    </source>
</evidence>
<dbReference type="InterPro" id="IPR032821">
    <property type="entry name" value="PKS_assoc"/>
</dbReference>
<dbReference type="Pfam" id="PF14765">
    <property type="entry name" value="PS-DH"/>
    <property type="match status" value="1"/>
</dbReference>
<evidence type="ECO:0000256" key="4">
    <source>
        <dbReference type="ARBA" id="ARBA00023002"/>
    </source>
</evidence>
<dbReference type="GO" id="GO:0004315">
    <property type="term" value="F:3-oxoacyl-[acyl-carrier-protein] synthase activity"/>
    <property type="evidence" value="ECO:0007669"/>
    <property type="project" value="InterPro"/>
</dbReference>
<dbReference type="HOGENOM" id="CLU_000022_31_0_1"/>
<keyword evidence="3" id="KW-0808">Transferase</keyword>
<feature type="compositionally biased region" description="Polar residues" evidence="7">
    <location>
        <begin position="2315"/>
        <end position="2334"/>
    </location>
</feature>
<dbReference type="Gene3D" id="3.40.366.10">
    <property type="entry name" value="Malonyl-Coenzyme A Acyl Carrier Protein, domain 2"/>
    <property type="match status" value="1"/>
</dbReference>
<feature type="active site" description="Proton acceptor; for dehydratase activity" evidence="6">
    <location>
        <position position="995"/>
    </location>
</feature>
<feature type="domain" description="Ketosynthase family 3 (KS3)" evidence="9">
    <location>
        <begin position="13"/>
        <end position="438"/>
    </location>
</feature>
<evidence type="ECO:0000256" key="7">
    <source>
        <dbReference type="SAM" id="MobiDB-lite"/>
    </source>
</evidence>
<dbReference type="InterPro" id="IPR018201">
    <property type="entry name" value="Ketoacyl_synth_AS"/>
</dbReference>
<dbReference type="CDD" id="cd00833">
    <property type="entry name" value="PKS"/>
    <property type="match status" value="1"/>
</dbReference>
<dbReference type="SUPFAM" id="SSF55048">
    <property type="entry name" value="Probable ACP-binding domain of malonyl-CoA ACP transacylase"/>
    <property type="match status" value="1"/>
</dbReference>
<feature type="region of interest" description="C-terminal hotdog fold" evidence="6">
    <location>
        <begin position="1120"/>
        <end position="1275"/>
    </location>
</feature>
<dbReference type="InterPro" id="IPR020843">
    <property type="entry name" value="ER"/>
</dbReference>
<dbReference type="PANTHER" id="PTHR43775:SF29">
    <property type="entry name" value="ASPERFURANONE POLYKETIDE SYNTHASE AFOG-RELATED"/>
    <property type="match status" value="1"/>
</dbReference>
<dbReference type="InterPro" id="IPR049900">
    <property type="entry name" value="PKS_mFAS_DH"/>
</dbReference>
<dbReference type="SMART" id="SM00825">
    <property type="entry name" value="PKS_KS"/>
    <property type="match status" value="1"/>
</dbReference>
<dbReference type="EMBL" id="AMGY01000001">
    <property type="protein sequence ID" value="EXJ93245.1"/>
    <property type="molecule type" value="Genomic_DNA"/>
</dbReference>
<dbReference type="InterPro" id="IPR020806">
    <property type="entry name" value="PKS_PP-bd"/>
</dbReference>
<dbReference type="SMART" id="SM00827">
    <property type="entry name" value="PKS_AT"/>
    <property type="match status" value="1"/>
</dbReference>
<dbReference type="Pfam" id="PF00550">
    <property type="entry name" value="PP-binding"/>
    <property type="match status" value="1"/>
</dbReference>
<dbReference type="InterPro" id="IPR020807">
    <property type="entry name" value="PKS_DH"/>
</dbReference>
<dbReference type="InterPro" id="IPR016035">
    <property type="entry name" value="Acyl_Trfase/lysoPLipase"/>
</dbReference>
<organism evidence="11 12">
    <name type="scientific">Capronia epimyces CBS 606.96</name>
    <dbReference type="NCBI Taxonomy" id="1182542"/>
    <lineage>
        <taxon>Eukaryota</taxon>
        <taxon>Fungi</taxon>
        <taxon>Dikarya</taxon>
        <taxon>Ascomycota</taxon>
        <taxon>Pezizomycotina</taxon>
        <taxon>Eurotiomycetes</taxon>
        <taxon>Chaetothyriomycetidae</taxon>
        <taxon>Chaetothyriales</taxon>
        <taxon>Herpotrichiellaceae</taxon>
        <taxon>Capronia</taxon>
    </lineage>
</organism>
<dbReference type="InterPro" id="IPR036291">
    <property type="entry name" value="NAD(P)-bd_dom_sf"/>
</dbReference>
<dbReference type="Gene3D" id="3.30.70.3290">
    <property type="match status" value="1"/>
</dbReference>
<comment type="caution">
    <text evidence="11">The sequence shown here is derived from an EMBL/GenBank/DDBJ whole genome shotgun (WGS) entry which is preliminary data.</text>
</comment>
<evidence type="ECO:0000256" key="1">
    <source>
        <dbReference type="ARBA" id="ARBA00022450"/>
    </source>
</evidence>
<evidence type="ECO:0000256" key="6">
    <source>
        <dbReference type="PROSITE-ProRule" id="PRU01363"/>
    </source>
</evidence>
<dbReference type="InterPro" id="IPR014031">
    <property type="entry name" value="Ketoacyl_synth_C"/>
</dbReference>
<protein>
    <submittedName>
        <fullName evidence="11">Uncharacterized protein</fullName>
    </submittedName>
</protein>
<dbReference type="InterPro" id="IPR001227">
    <property type="entry name" value="Ac_transferase_dom_sf"/>
</dbReference>
<dbReference type="SUPFAM" id="SSF47336">
    <property type="entry name" value="ACP-like"/>
    <property type="match status" value="1"/>
</dbReference>
<dbReference type="RefSeq" id="XP_007730135.1">
    <property type="nucleotide sequence ID" value="XM_007731945.1"/>
</dbReference>
<keyword evidence="5" id="KW-0511">Multifunctional enzyme</keyword>
<dbReference type="SMART" id="SM00826">
    <property type="entry name" value="PKS_DH"/>
    <property type="match status" value="1"/>
</dbReference>
<dbReference type="Pfam" id="PF00109">
    <property type="entry name" value="ketoacyl-synt"/>
    <property type="match status" value="1"/>
</dbReference>
<dbReference type="SUPFAM" id="SSF51735">
    <property type="entry name" value="NAD(P)-binding Rossmann-fold domains"/>
    <property type="match status" value="2"/>
</dbReference>
<reference evidence="11 12" key="1">
    <citation type="submission" date="2013-03" db="EMBL/GenBank/DDBJ databases">
        <title>The Genome Sequence of Capronia epimyces CBS 606.96.</title>
        <authorList>
            <consortium name="The Broad Institute Genomics Platform"/>
            <person name="Cuomo C."/>
            <person name="de Hoog S."/>
            <person name="Gorbushina A."/>
            <person name="Walker B."/>
            <person name="Young S.K."/>
            <person name="Zeng Q."/>
            <person name="Gargeya S."/>
            <person name="Fitzgerald M."/>
            <person name="Haas B."/>
            <person name="Abouelleil A."/>
            <person name="Allen A.W."/>
            <person name="Alvarado L."/>
            <person name="Arachchi H.M."/>
            <person name="Berlin A.M."/>
            <person name="Chapman S.B."/>
            <person name="Gainer-Dewar J."/>
            <person name="Goldberg J."/>
            <person name="Griggs A."/>
            <person name="Gujja S."/>
            <person name="Hansen M."/>
            <person name="Howarth C."/>
            <person name="Imamovic A."/>
            <person name="Ireland A."/>
            <person name="Larimer J."/>
            <person name="McCowan C."/>
            <person name="Murphy C."/>
            <person name="Pearson M."/>
            <person name="Poon T.W."/>
            <person name="Priest M."/>
            <person name="Roberts A."/>
            <person name="Saif S."/>
            <person name="Shea T."/>
            <person name="Sisk P."/>
            <person name="Sykes S."/>
            <person name="Wortman J."/>
            <person name="Nusbaum C."/>
            <person name="Birren B."/>
        </authorList>
    </citation>
    <scope>NUCLEOTIDE SEQUENCE [LARGE SCALE GENOMIC DNA]</scope>
    <source>
        <strain evidence="11 12">CBS 606.96</strain>
    </source>
</reference>
<dbReference type="Proteomes" id="UP000019478">
    <property type="component" value="Unassembled WGS sequence"/>
</dbReference>
<dbReference type="PANTHER" id="PTHR43775">
    <property type="entry name" value="FATTY ACID SYNTHASE"/>
    <property type="match status" value="1"/>
</dbReference>
<keyword evidence="1" id="KW-0596">Phosphopantetheine</keyword>
<dbReference type="InterPro" id="IPR050091">
    <property type="entry name" value="PKS_NRPS_Biosynth_Enz"/>
</dbReference>
<evidence type="ECO:0000259" key="9">
    <source>
        <dbReference type="PROSITE" id="PS52004"/>
    </source>
</evidence>
<dbReference type="InterPro" id="IPR036736">
    <property type="entry name" value="ACP-like_sf"/>
</dbReference>
<dbReference type="CDD" id="cd05195">
    <property type="entry name" value="enoyl_red"/>
    <property type="match status" value="1"/>
</dbReference>
<dbReference type="InterPro" id="IPR020841">
    <property type="entry name" value="PKS_Beta-ketoAc_synthase_dom"/>
</dbReference>
<dbReference type="PROSITE" id="PS00012">
    <property type="entry name" value="PHOSPHOPANTETHEINE"/>
    <property type="match status" value="1"/>
</dbReference>
<dbReference type="PROSITE" id="PS00606">
    <property type="entry name" value="KS3_1"/>
    <property type="match status" value="1"/>
</dbReference>
<dbReference type="InterPro" id="IPR014030">
    <property type="entry name" value="Ketoacyl_synth_N"/>
</dbReference>
<evidence type="ECO:0000313" key="12">
    <source>
        <dbReference type="Proteomes" id="UP000019478"/>
    </source>
</evidence>
<dbReference type="InterPro" id="IPR006162">
    <property type="entry name" value="Ppantetheine_attach_site"/>
</dbReference>
<evidence type="ECO:0000313" key="11">
    <source>
        <dbReference type="EMBL" id="EXJ93245.1"/>
    </source>
</evidence>
<evidence type="ECO:0000256" key="2">
    <source>
        <dbReference type="ARBA" id="ARBA00022553"/>
    </source>
</evidence>
<evidence type="ECO:0000256" key="5">
    <source>
        <dbReference type="ARBA" id="ARBA00023268"/>
    </source>
</evidence>
<dbReference type="SUPFAM" id="SSF53901">
    <property type="entry name" value="Thiolase-like"/>
    <property type="match status" value="1"/>
</dbReference>
<dbReference type="OrthoDB" id="329835at2759"/>
<dbReference type="GO" id="GO:0016491">
    <property type="term" value="F:oxidoreductase activity"/>
    <property type="evidence" value="ECO:0007669"/>
    <property type="project" value="UniProtKB-KW"/>
</dbReference>
<dbReference type="Pfam" id="PF08659">
    <property type="entry name" value="KR"/>
    <property type="match status" value="1"/>
</dbReference>
<dbReference type="Gene3D" id="3.40.47.10">
    <property type="match status" value="1"/>
</dbReference>
<dbReference type="Gene3D" id="3.10.129.110">
    <property type="entry name" value="Polyketide synthase dehydratase"/>
    <property type="match status" value="1"/>
</dbReference>
<dbReference type="GeneID" id="19165935"/>
<dbReference type="InterPro" id="IPR057326">
    <property type="entry name" value="KR_dom"/>
</dbReference>
<dbReference type="STRING" id="1182542.W9YU77"/>
<keyword evidence="2" id="KW-0597">Phosphoprotein</keyword>
<dbReference type="InterPro" id="IPR013968">
    <property type="entry name" value="PKS_KR"/>
</dbReference>
<dbReference type="InterPro" id="IPR042104">
    <property type="entry name" value="PKS_dehydratase_sf"/>
</dbReference>
<dbReference type="eggNOG" id="KOG1202">
    <property type="taxonomic scope" value="Eukaryota"/>
</dbReference>
<dbReference type="InterPro" id="IPR016036">
    <property type="entry name" value="Malonyl_transacylase_ACP-bd"/>
</dbReference>
<evidence type="ECO:0000256" key="3">
    <source>
        <dbReference type="ARBA" id="ARBA00022679"/>
    </source>
</evidence>
<dbReference type="SMART" id="SM00829">
    <property type="entry name" value="PKS_ER"/>
    <property type="match status" value="1"/>
</dbReference>
<dbReference type="PROSITE" id="PS52019">
    <property type="entry name" value="PKS_MFAS_DH"/>
    <property type="match status" value="1"/>
</dbReference>
<dbReference type="GO" id="GO:0044550">
    <property type="term" value="P:secondary metabolite biosynthetic process"/>
    <property type="evidence" value="ECO:0007669"/>
    <property type="project" value="TreeGrafter"/>
</dbReference>
<dbReference type="InterPro" id="IPR049551">
    <property type="entry name" value="PKS_DH_C"/>
</dbReference>
<gene>
    <name evidence="11" type="ORF">A1O3_01802</name>
</gene>
<keyword evidence="4" id="KW-0560">Oxidoreductase</keyword>
<dbReference type="InterPro" id="IPR049552">
    <property type="entry name" value="PKS_DH_N"/>
</dbReference>
<dbReference type="GO" id="GO:0004312">
    <property type="term" value="F:fatty acid synthase activity"/>
    <property type="evidence" value="ECO:0007669"/>
    <property type="project" value="TreeGrafter"/>
</dbReference>
<evidence type="ECO:0000259" key="10">
    <source>
        <dbReference type="PROSITE" id="PS52019"/>
    </source>
</evidence>
<dbReference type="InterPro" id="IPR016039">
    <property type="entry name" value="Thiolase-like"/>
</dbReference>